<dbReference type="EMBL" id="QFYR01000001">
    <property type="protein sequence ID" value="RAK57517.1"/>
    <property type="molecule type" value="Genomic_DNA"/>
</dbReference>
<keyword evidence="2" id="KW-1185">Reference proteome</keyword>
<gene>
    <name evidence="1" type="ORF">DJ018_06155</name>
</gene>
<reference evidence="2" key="1">
    <citation type="submission" date="2018-05" db="EMBL/GenBank/DDBJ databases">
        <authorList>
            <person name="Li X."/>
        </authorList>
    </citation>
    <scope>NUCLEOTIDE SEQUENCE [LARGE SCALE GENOMIC DNA]</scope>
    <source>
        <strain evidence="2">YIM 73061</strain>
    </source>
</reference>
<proteinExistence type="predicted"/>
<organism evidence="1 2">
    <name type="scientific">Phenylobacterium deserti</name>
    <dbReference type="NCBI Taxonomy" id="1914756"/>
    <lineage>
        <taxon>Bacteria</taxon>
        <taxon>Pseudomonadati</taxon>
        <taxon>Pseudomonadota</taxon>
        <taxon>Alphaproteobacteria</taxon>
        <taxon>Caulobacterales</taxon>
        <taxon>Caulobacteraceae</taxon>
        <taxon>Phenylobacterium</taxon>
    </lineage>
</organism>
<comment type="caution">
    <text evidence="1">The sequence shown here is derived from an EMBL/GenBank/DDBJ whole genome shotgun (WGS) entry which is preliminary data.</text>
</comment>
<protein>
    <submittedName>
        <fullName evidence="1">Uncharacterized protein</fullName>
    </submittedName>
</protein>
<accession>A0A328ASB5</accession>
<evidence type="ECO:0000313" key="1">
    <source>
        <dbReference type="EMBL" id="RAK57517.1"/>
    </source>
</evidence>
<dbReference type="AlphaFoldDB" id="A0A328ASB5"/>
<sequence>MGGAMIIDPFRLYRRHRRLVREAEEEAQFLRRRHGPSALQAARSRLDRPDLTHWGKRVMQRAIRLLEKGA</sequence>
<name>A0A328ASB5_9CAUL</name>
<dbReference type="Proteomes" id="UP000249725">
    <property type="component" value="Unassembled WGS sequence"/>
</dbReference>
<evidence type="ECO:0000313" key="2">
    <source>
        <dbReference type="Proteomes" id="UP000249725"/>
    </source>
</evidence>